<name>A0A6H1ZBX1_9ZZZZ</name>
<gene>
    <name evidence="3" type="ORF">MM415A00105_0040</name>
    <name evidence="1" type="ORF">TM448A00170_0022</name>
    <name evidence="2" type="ORF">TM448B00479_0020</name>
</gene>
<evidence type="ECO:0000313" key="2">
    <source>
        <dbReference type="EMBL" id="QJH95611.1"/>
    </source>
</evidence>
<dbReference type="EMBL" id="MT144624">
    <property type="protein sequence ID" value="QJH95611.1"/>
    <property type="molecule type" value="Genomic_DNA"/>
</dbReference>
<dbReference type="EMBL" id="MT145188">
    <property type="protein sequence ID" value="QJI04648.1"/>
    <property type="molecule type" value="Genomic_DNA"/>
</dbReference>
<proteinExistence type="predicted"/>
<dbReference type="EMBL" id="MT143983">
    <property type="protein sequence ID" value="QJA44931.1"/>
    <property type="molecule type" value="Genomic_DNA"/>
</dbReference>
<evidence type="ECO:0000313" key="1">
    <source>
        <dbReference type="EMBL" id="QJA44931.1"/>
    </source>
</evidence>
<protein>
    <submittedName>
        <fullName evidence="1">Uncharacterized protein</fullName>
    </submittedName>
</protein>
<reference evidence="1" key="1">
    <citation type="submission" date="2020-03" db="EMBL/GenBank/DDBJ databases">
        <title>The deep terrestrial virosphere.</title>
        <authorList>
            <person name="Holmfeldt K."/>
            <person name="Nilsson E."/>
            <person name="Simone D."/>
            <person name="Lopez-Fernandez M."/>
            <person name="Wu X."/>
            <person name="de Brujin I."/>
            <person name="Lundin D."/>
            <person name="Andersson A."/>
            <person name="Bertilsson S."/>
            <person name="Dopson M."/>
        </authorList>
    </citation>
    <scope>NUCLEOTIDE SEQUENCE</scope>
    <source>
        <strain evidence="3">MM415A00105</strain>
        <strain evidence="1">TM448A00170</strain>
        <strain evidence="2">TM448B00479</strain>
    </source>
</reference>
<sequence>MAVCKKCLGNGCEFCTPISELKQKPIIQVKETEFGYNTIEVIKQHSRMLRLHYNTIGCHCECLGMASENILSEVTNQEPIFNYKSFAEVMRKWGLVNDKGEPIL</sequence>
<dbReference type="AlphaFoldDB" id="A0A6H1ZBX1"/>
<accession>A0A6H1ZBX1</accession>
<organism evidence="1">
    <name type="scientific">viral metagenome</name>
    <dbReference type="NCBI Taxonomy" id="1070528"/>
    <lineage>
        <taxon>unclassified sequences</taxon>
        <taxon>metagenomes</taxon>
        <taxon>organismal metagenomes</taxon>
    </lineage>
</organism>
<evidence type="ECO:0000313" key="3">
    <source>
        <dbReference type="EMBL" id="QJI04648.1"/>
    </source>
</evidence>